<evidence type="ECO:0000256" key="11">
    <source>
        <dbReference type="ARBA" id="ARBA00022840"/>
    </source>
</evidence>
<dbReference type="GO" id="GO:0005737">
    <property type="term" value="C:cytoplasm"/>
    <property type="evidence" value="ECO:0007669"/>
    <property type="project" value="UniProtKB-SubCell"/>
</dbReference>
<evidence type="ECO:0000256" key="12">
    <source>
        <dbReference type="ARBA" id="ARBA00022993"/>
    </source>
</evidence>
<evidence type="ECO:0000256" key="8">
    <source>
        <dbReference type="ARBA" id="ARBA00022679"/>
    </source>
</evidence>
<evidence type="ECO:0000256" key="1">
    <source>
        <dbReference type="ARBA" id="ARBA00001206"/>
    </source>
</evidence>
<protein>
    <recommendedName>
        <fullName evidence="6 14">Pantothenate kinase</fullName>
        <ecNumber evidence="5 14">2.7.1.33</ecNumber>
    </recommendedName>
    <alternativeName>
        <fullName evidence="13 14">Pantothenic acid kinase</fullName>
    </alternativeName>
</protein>
<dbReference type="NCBIfam" id="TIGR00554">
    <property type="entry name" value="panK_bact"/>
    <property type="match status" value="1"/>
</dbReference>
<evidence type="ECO:0000256" key="9">
    <source>
        <dbReference type="ARBA" id="ARBA00022741"/>
    </source>
</evidence>
<dbReference type="AlphaFoldDB" id="A0A6H9XTA7"/>
<keyword evidence="10 14" id="KW-0418">Kinase</keyword>
<dbReference type="SUPFAM" id="SSF52540">
    <property type="entry name" value="P-loop containing nucleoside triphosphate hydrolases"/>
    <property type="match status" value="1"/>
</dbReference>
<accession>A0A6H9XTA7</accession>
<dbReference type="EC" id="2.7.1.33" evidence="5 14"/>
<dbReference type="CDD" id="cd02025">
    <property type="entry name" value="PanK"/>
    <property type="match status" value="1"/>
</dbReference>
<dbReference type="Gene3D" id="3.40.50.300">
    <property type="entry name" value="P-loop containing nucleotide triphosphate hydrolases"/>
    <property type="match status" value="1"/>
</dbReference>
<comment type="pathway">
    <text evidence="3 14 15">Cofactor biosynthesis; coenzyme A biosynthesis; CoA from (R)-pantothenate: step 1/5.</text>
</comment>
<dbReference type="PANTHER" id="PTHR10285">
    <property type="entry name" value="URIDINE KINASE"/>
    <property type="match status" value="1"/>
</dbReference>
<evidence type="ECO:0000256" key="2">
    <source>
        <dbReference type="ARBA" id="ARBA00004496"/>
    </source>
</evidence>
<dbReference type="UniPathway" id="UPA00241">
    <property type="reaction ID" value="UER00352"/>
</dbReference>
<feature type="domain" description="Phosphoribulokinase/uridine kinase" evidence="16">
    <location>
        <begin position="88"/>
        <end position="225"/>
    </location>
</feature>
<comment type="subcellular location">
    <subcellularLocation>
        <location evidence="2 14 15">Cytoplasm</location>
    </subcellularLocation>
</comment>
<keyword evidence="8 14" id="KW-0808">Transferase</keyword>
<evidence type="ECO:0000313" key="18">
    <source>
        <dbReference type="Proteomes" id="UP000249886"/>
    </source>
</evidence>
<evidence type="ECO:0000256" key="6">
    <source>
        <dbReference type="ARBA" id="ARBA00015080"/>
    </source>
</evidence>
<evidence type="ECO:0000256" key="15">
    <source>
        <dbReference type="RuleBase" id="RU003530"/>
    </source>
</evidence>
<keyword evidence="12 14" id="KW-0173">Coenzyme A biosynthesis</keyword>
<dbReference type="PIRSF" id="PIRSF000545">
    <property type="entry name" value="Pantothenate_kin"/>
    <property type="match status" value="1"/>
</dbReference>
<dbReference type="InterPro" id="IPR006083">
    <property type="entry name" value="PRK/URK"/>
</dbReference>
<dbReference type="RefSeq" id="WP_005527495.1">
    <property type="nucleotide sequence ID" value="NZ_CP050134.2"/>
</dbReference>
<dbReference type="EMBL" id="UARK01000033">
    <property type="protein sequence ID" value="SPW33090.1"/>
    <property type="molecule type" value="Genomic_DNA"/>
</dbReference>
<evidence type="ECO:0000256" key="3">
    <source>
        <dbReference type="ARBA" id="ARBA00005225"/>
    </source>
</evidence>
<comment type="catalytic activity">
    <reaction evidence="1 14 15">
        <text>(R)-pantothenate + ATP = (R)-4'-phosphopantothenate + ADP + H(+)</text>
        <dbReference type="Rhea" id="RHEA:16373"/>
        <dbReference type="ChEBI" id="CHEBI:10986"/>
        <dbReference type="ChEBI" id="CHEBI:15378"/>
        <dbReference type="ChEBI" id="CHEBI:29032"/>
        <dbReference type="ChEBI" id="CHEBI:30616"/>
        <dbReference type="ChEBI" id="CHEBI:456216"/>
        <dbReference type="EC" id="2.7.1.33"/>
    </reaction>
</comment>
<gene>
    <name evidence="14 17" type="primary">coaA</name>
    <name evidence="17" type="ORF">NCTC10254_02293</name>
</gene>
<keyword evidence="7 14" id="KW-0963">Cytoplasm</keyword>
<keyword evidence="9 14" id="KW-0547">Nucleotide-binding</keyword>
<dbReference type="HAMAP" id="MF_00215">
    <property type="entry name" value="Pantothen_kinase_1"/>
    <property type="match status" value="1"/>
</dbReference>
<dbReference type="GO" id="GO:0005524">
    <property type="term" value="F:ATP binding"/>
    <property type="evidence" value="ECO:0007669"/>
    <property type="project" value="UniProtKB-UniRule"/>
</dbReference>
<reference evidence="17 18" key="1">
    <citation type="submission" date="2018-06" db="EMBL/GenBank/DDBJ databases">
        <authorList>
            <consortium name="Pathogen Informatics"/>
            <person name="Doyle S."/>
        </authorList>
    </citation>
    <scope>NUCLEOTIDE SEQUENCE [LARGE SCALE GENOMIC DNA]</scope>
    <source>
        <strain evidence="17 18">NCTC10254</strain>
    </source>
</reference>
<dbReference type="InterPro" id="IPR027417">
    <property type="entry name" value="P-loop_NTPase"/>
</dbReference>
<sequence length="308" mass="35090">MTRPNVSSPYLDFDRRAWSGLRNSFPQVLTEDDLEKIRGIGESIDLAEVADVYLPLSRLIHLQIQARQELTATTETFLGENPQHVPFVIGVAGSVAVGKSTTARLLQVLLQRWPSHPHVDLVTTDGFLYPGAQLRKRGLMSRKGFPESYDQRALLRFVTDVKSGRPNVQAPVYSHTLYDRVPNEFITVNRPDILIVEGLNVLQTGPTLVISDLFDFSVYVDARTEDIERWYIERFLELRATAFREPDAHFSHYAQLPDSAAAQKARHIWQTINLPNLVENILPTRVRASLVLTKRSDHSVQRVRMRKL</sequence>
<evidence type="ECO:0000256" key="14">
    <source>
        <dbReference type="HAMAP-Rule" id="MF_00215"/>
    </source>
</evidence>
<name>A0A6H9XTA7_9CORY</name>
<dbReference type="GO" id="GO:0004594">
    <property type="term" value="F:pantothenate kinase activity"/>
    <property type="evidence" value="ECO:0007669"/>
    <property type="project" value="UniProtKB-UniRule"/>
</dbReference>
<proteinExistence type="inferred from homology"/>
<evidence type="ECO:0000256" key="7">
    <source>
        <dbReference type="ARBA" id="ARBA00022490"/>
    </source>
</evidence>
<comment type="similarity">
    <text evidence="4 14 15">Belongs to the prokaryotic pantothenate kinase family.</text>
</comment>
<keyword evidence="11 14" id="KW-0067">ATP-binding</keyword>
<evidence type="ECO:0000256" key="4">
    <source>
        <dbReference type="ARBA" id="ARBA00006087"/>
    </source>
</evidence>
<evidence type="ECO:0000256" key="13">
    <source>
        <dbReference type="ARBA" id="ARBA00032866"/>
    </source>
</evidence>
<dbReference type="GO" id="GO:0015937">
    <property type="term" value="P:coenzyme A biosynthetic process"/>
    <property type="evidence" value="ECO:0007669"/>
    <property type="project" value="UniProtKB-UniRule"/>
</dbReference>
<dbReference type="Pfam" id="PF00485">
    <property type="entry name" value="PRK"/>
    <property type="match status" value="1"/>
</dbReference>
<evidence type="ECO:0000313" key="17">
    <source>
        <dbReference type="EMBL" id="SPW33090.1"/>
    </source>
</evidence>
<feature type="binding site" evidence="14">
    <location>
        <begin position="93"/>
        <end position="100"/>
    </location>
    <ligand>
        <name>ATP</name>
        <dbReference type="ChEBI" id="CHEBI:30616"/>
    </ligand>
</feature>
<evidence type="ECO:0000259" key="16">
    <source>
        <dbReference type="Pfam" id="PF00485"/>
    </source>
</evidence>
<evidence type="ECO:0000256" key="10">
    <source>
        <dbReference type="ARBA" id="ARBA00022777"/>
    </source>
</evidence>
<dbReference type="InterPro" id="IPR004566">
    <property type="entry name" value="PanK"/>
</dbReference>
<organism evidence="17 18">
    <name type="scientific">Corynebacterium matruchotii</name>
    <dbReference type="NCBI Taxonomy" id="43768"/>
    <lineage>
        <taxon>Bacteria</taxon>
        <taxon>Bacillati</taxon>
        <taxon>Actinomycetota</taxon>
        <taxon>Actinomycetes</taxon>
        <taxon>Mycobacteriales</taxon>
        <taxon>Corynebacteriaceae</taxon>
        <taxon>Corynebacterium</taxon>
    </lineage>
</organism>
<dbReference type="Proteomes" id="UP000249886">
    <property type="component" value="Unassembled WGS sequence"/>
</dbReference>
<comment type="caution">
    <text evidence="17">The sequence shown here is derived from an EMBL/GenBank/DDBJ whole genome shotgun (WGS) entry which is preliminary data.</text>
</comment>
<evidence type="ECO:0000256" key="5">
    <source>
        <dbReference type="ARBA" id="ARBA00012102"/>
    </source>
</evidence>
<dbReference type="GeneID" id="84575097"/>